<reference evidence="2" key="1">
    <citation type="submission" date="2011-11" db="EMBL/GenBank/DDBJ databases">
        <title>Complete sequence of Paenibacillus terrae HPL-003.</title>
        <authorList>
            <person name="Shin S.H."/>
            <person name="Kim S."/>
            <person name="Kim J.Y."/>
        </authorList>
    </citation>
    <scope>NUCLEOTIDE SEQUENCE [LARGE SCALE GENOMIC DNA]</scope>
    <source>
        <strain evidence="2">HPL-003</strain>
    </source>
</reference>
<dbReference type="KEGG" id="pta:HPL003_12575"/>
<protein>
    <submittedName>
        <fullName evidence="1">Toprim sub domain-containing protein</fullName>
    </submittedName>
</protein>
<reference key="2">
    <citation type="submission" date="2011-11" db="EMBL/GenBank/DDBJ databases">
        <authorList>
            <person name="Shin S.H."/>
            <person name="Kim S."/>
            <person name="Kim J.Y."/>
        </authorList>
    </citation>
    <scope>NUCLEOTIDE SEQUENCE</scope>
    <source>
        <strain>HPL-003</strain>
    </source>
</reference>
<name>G7W430_PAETH</name>
<reference evidence="1 2" key="3">
    <citation type="journal article" date="2012" name="J. Bacteriol.">
        <title>Genome Sequence of Paenibacillus terrae HPL-003, a Xylanase-Producing Bacterium Isolated from Soil Found in Forest Residue.</title>
        <authorList>
            <person name="Shin S.H."/>
            <person name="Kim S."/>
            <person name="Kim J.Y."/>
            <person name="Song H.Y."/>
            <person name="Cho S.J."/>
            <person name="Kim D.R."/>
            <person name="Lee K.I."/>
            <person name="Lim H.K."/>
            <person name="Park N.J."/>
            <person name="Hwang I.T."/>
            <person name="Yang K.S."/>
        </authorList>
    </citation>
    <scope>NUCLEOTIDE SEQUENCE [LARGE SCALE GENOMIC DNA]</scope>
    <source>
        <strain evidence="1 2">HPL-003</strain>
    </source>
</reference>
<organism evidence="1 2">
    <name type="scientific">Paenibacillus terrae (strain HPL-003)</name>
    <dbReference type="NCBI Taxonomy" id="985665"/>
    <lineage>
        <taxon>Bacteria</taxon>
        <taxon>Bacillati</taxon>
        <taxon>Bacillota</taxon>
        <taxon>Bacilli</taxon>
        <taxon>Bacillales</taxon>
        <taxon>Paenibacillaceae</taxon>
        <taxon>Paenibacillus</taxon>
    </lineage>
</organism>
<dbReference type="OrthoDB" id="2502371at2"/>
<evidence type="ECO:0000313" key="1">
    <source>
        <dbReference type="EMBL" id="AET59270.1"/>
    </source>
</evidence>
<sequence length="468" mass="53305">MNKAGIQRLEVLSFIQENYVKKGEELQNDVFTGSSFDIDVMKYSARIYKKIGNLRGSCPQGSFILSEEDDSPMLLTIFHSALVKKTEQQLYSLGTDITQERLSDWLQKGMIYRKTEYLNDGKTMKRIVYVMGYLLYSMQREKYGAELEEMLERLKGGISQTETLLNQLADVRSEDNYQGVTLNRLYKNIEKIRAALTVGYREQAFQPVSAALGMRWRESRVSKYIHFVLAVATVRIEHEQFDWKQIGAAYYGQIGGSKAFDMEKKDFLGKLEEDLGMPLHFIGLVSLGAVTPILFAGELAGSSGLYYPAGFMHATTDLTVFEMEFSTPCRVIWLVENRALLTRMCVDSFFLRSSGSLVIGLDGQIRSGHRKLIQDVMGNSPSITQVLVWCDTDHSGGVIAAHVRELLRPFQQVKVKWLLSEPMNRQVGTYSTWEQYEQALQQVLLEGRLMEQEEFLGGAELWKTWING</sequence>
<dbReference type="Proteomes" id="UP000005876">
    <property type="component" value="Chromosome"/>
</dbReference>
<dbReference type="eggNOG" id="ENOG502ZPZQ">
    <property type="taxonomic scope" value="Bacteria"/>
</dbReference>
<dbReference type="HOGENOM" id="CLU_701702_0_0_9"/>
<dbReference type="AlphaFoldDB" id="G7W430"/>
<dbReference type="EMBL" id="CP003107">
    <property type="protein sequence ID" value="AET59270.1"/>
    <property type="molecule type" value="Genomic_DNA"/>
</dbReference>
<accession>G7W430</accession>
<dbReference type="STRING" id="985665.HPL003_12575"/>
<evidence type="ECO:0000313" key="2">
    <source>
        <dbReference type="Proteomes" id="UP000005876"/>
    </source>
</evidence>
<gene>
    <name evidence="1" type="ordered locus">HPL003_12575</name>
</gene>
<proteinExistence type="predicted"/>